<dbReference type="eggNOG" id="KOG1575">
    <property type="taxonomic scope" value="Eukaryota"/>
</dbReference>
<dbReference type="EMBL" id="KB469297">
    <property type="protein sequence ID" value="EPQ59818.1"/>
    <property type="molecule type" value="Genomic_DNA"/>
</dbReference>
<evidence type="ECO:0000256" key="1">
    <source>
        <dbReference type="ARBA" id="ARBA00022857"/>
    </source>
</evidence>
<dbReference type="Pfam" id="PF00248">
    <property type="entry name" value="Aldo_ket_red"/>
    <property type="match status" value="1"/>
</dbReference>
<gene>
    <name evidence="5" type="ORF">GLOTRDRAFT_34825</name>
</gene>
<keyword evidence="6" id="KW-1185">Reference proteome</keyword>
<dbReference type="OrthoDB" id="48988at2759"/>
<evidence type="ECO:0000313" key="5">
    <source>
        <dbReference type="EMBL" id="EPQ59818.1"/>
    </source>
</evidence>
<dbReference type="OMA" id="CRHEGLA"/>
<proteinExistence type="inferred from homology"/>
<organism evidence="5 6">
    <name type="scientific">Gloeophyllum trabeum (strain ATCC 11539 / FP-39264 / Madison 617)</name>
    <name type="common">Brown rot fungus</name>
    <dbReference type="NCBI Taxonomy" id="670483"/>
    <lineage>
        <taxon>Eukaryota</taxon>
        <taxon>Fungi</taxon>
        <taxon>Dikarya</taxon>
        <taxon>Basidiomycota</taxon>
        <taxon>Agaricomycotina</taxon>
        <taxon>Agaricomycetes</taxon>
        <taxon>Gloeophyllales</taxon>
        <taxon>Gloeophyllaceae</taxon>
        <taxon>Gloeophyllum</taxon>
    </lineage>
</organism>
<feature type="domain" description="NADP-dependent oxidoreductase" evidence="4">
    <location>
        <begin position="30"/>
        <end position="341"/>
    </location>
</feature>
<sequence length="383" mass="43003">MSIFGAPPPPPTKLGRYRQLAPRAAIHVSPLQLGGMSIGDKWAHLGFGSMDKESSFELLDAYFDAGGNFIDTATNYQDGSSEEFIGEWAEMRGIRDQLIISTKYSNNFQLGNKDIKQCVNFLGNNLKNLKLSVESSLKRLRTSYIDILYLHFWDLHTDIEEVMDGLHALVLSGKVLYLGISDSPSWLVTKANTYARCMGKTPFVVYQAAYSVLQRDIERDILPMCRHEGIALTFWNVLAQGHIRSDEEEEKRRQTGEKGRTSVLGGWERTPDEKKMCDALQVIANQVGVKSIQAVAIAYTMHKAPFVFPIIGGRKVEHLHANIEALDVRLTQNQINYIEGILPFDKGFPQNIIGEYGTYSFLLKSYAHFDEQPILPPITPGSN</sequence>
<dbReference type="Gene3D" id="3.20.20.100">
    <property type="entry name" value="NADP-dependent oxidoreductase domain"/>
    <property type="match status" value="1"/>
</dbReference>
<accession>S7QKN9</accession>
<evidence type="ECO:0000256" key="3">
    <source>
        <dbReference type="SAM" id="MobiDB-lite"/>
    </source>
</evidence>
<dbReference type="InterPro" id="IPR036812">
    <property type="entry name" value="NAD(P)_OxRdtase_dom_sf"/>
</dbReference>
<dbReference type="InterPro" id="IPR023210">
    <property type="entry name" value="NADP_OxRdtase_dom"/>
</dbReference>
<evidence type="ECO:0000256" key="2">
    <source>
        <dbReference type="ARBA" id="ARBA00038157"/>
    </source>
</evidence>
<feature type="compositionally biased region" description="Basic and acidic residues" evidence="3">
    <location>
        <begin position="250"/>
        <end position="260"/>
    </location>
</feature>
<evidence type="ECO:0000313" key="6">
    <source>
        <dbReference type="Proteomes" id="UP000030669"/>
    </source>
</evidence>
<dbReference type="GeneID" id="19305586"/>
<keyword evidence="1" id="KW-0521">NADP</keyword>
<protein>
    <submittedName>
        <fullName evidence="5">Aryl-alcohol dehydrogenase</fullName>
    </submittedName>
</protein>
<dbReference type="HOGENOM" id="CLU_023205_2_2_1"/>
<dbReference type="PANTHER" id="PTHR43364">
    <property type="entry name" value="NADH-SPECIFIC METHYLGLYOXAL REDUCTASE-RELATED"/>
    <property type="match status" value="1"/>
</dbReference>
<evidence type="ECO:0000259" key="4">
    <source>
        <dbReference type="Pfam" id="PF00248"/>
    </source>
</evidence>
<reference evidence="5 6" key="1">
    <citation type="journal article" date="2012" name="Science">
        <title>The Paleozoic origin of enzymatic lignin decomposition reconstructed from 31 fungal genomes.</title>
        <authorList>
            <person name="Floudas D."/>
            <person name="Binder M."/>
            <person name="Riley R."/>
            <person name="Barry K."/>
            <person name="Blanchette R.A."/>
            <person name="Henrissat B."/>
            <person name="Martinez A.T."/>
            <person name="Otillar R."/>
            <person name="Spatafora J.W."/>
            <person name="Yadav J.S."/>
            <person name="Aerts A."/>
            <person name="Benoit I."/>
            <person name="Boyd A."/>
            <person name="Carlson A."/>
            <person name="Copeland A."/>
            <person name="Coutinho P.M."/>
            <person name="de Vries R.P."/>
            <person name="Ferreira P."/>
            <person name="Findley K."/>
            <person name="Foster B."/>
            <person name="Gaskell J."/>
            <person name="Glotzer D."/>
            <person name="Gorecki P."/>
            <person name="Heitman J."/>
            <person name="Hesse C."/>
            <person name="Hori C."/>
            <person name="Igarashi K."/>
            <person name="Jurgens J.A."/>
            <person name="Kallen N."/>
            <person name="Kersten P."/>
            <person name="Kohler A."/>
            <person name="Kuees U."/>
            <person name="Kumar T.K.A."/>
            <person name="Kuo A."/>
            <person name="LaButti K."/>
            <person name="Larrondo L.F."/>
            <person name="Lindquist E."/>
            <person name="Ling A."/>
            <person name="Lombard V."/>
            <person name="Lucas S."/>
            <person name="Lundell T."/>
            <person name="Martin R."/>
            <person name="McLaughlin D.J."/>
            <person name="Morgenstern I."/>
            <person name="Morin E."/>
            <person name="Murat C."/>
            <person name="Nagy L.G."/>
            <person name="Nolan M."/>
            <person name="Ohm R.A."/>
            <person name="Patyshakuliyeva A."/>
            <person name="Rokas A."/>
            <person name="Ruiz-Duenas F.J."/>
            <person name="Sabat G."/>
            <person name="Salamov A."/>
            <person name="Samejima M."/>
            <person name="Schmutz J."/>
            <person name="Slot J.C."/>
            <person name="St John F."/>
            <person name="Stenlid J."/>
            <person name="Sun H."/>
            <person name="Sun S."/>
            <person name="Syed K."/>
            <person name="Tsang A."/>
            <person name="Wiebenga A."/>
            <person name="Young D."/>
            <person name="Pisabarro A."/>
            <person name="Eastwood D.C."/>
            <person name="Martin F."/>
            <person name="Cullen D."/>
            <person name="Grigoriev I.V."/>
            <person name="Hibbett D.S."/>
        </authorList>
    </citation>
    <scope>NUCLEOTIDE SEQUENCE [LARGE SCALE GENOMIC DNA]</scope>
    <source>
        <strain evidence="5 6">ATCC 11539</strain>
    </source>
</reference>
<dbReference type="Proteomes" id="UP000030669">
    <property type="component" value="Unassembled WGS sequence"/>
</dbReference>
<dbReference type="InterPro" id="IPR050523">
    <property type="entry name" value="AKR_Detox_Biosynth"/>
</dbReference>
<feature type="region of interest" description="Disordered" evidence="3">
    <location>
        <begin position="246"/>
        <end position="265"/>
    </location>
</feature>
<dbReference type="RefSeq" id="XP_007861790.1">
    <property type="nucleotide sequence ID" value="XM_007863599.1"/>
</dbReference>
<dbReference type="KEGG" id="gtr:GLOTRDRAFT_34825"/>
<comment type="similarity">
    <text evidence="2">Belongs to the aldo/keto reductase family. Aldo/keto reductase 2 subfamily.</text>
</comment>
<name>S7QKN9_GLOTA</name>
<dbReference type="PANTHER" id="PTHR43364:SF7">
    <property type="entry name" value="NADP-DEPENDENT OXIDOREDUCTASE DOMAIN-CONTAINING PROTEIN-RELATED"/>
    <property type="match status" value="1"/>
</dbReference>
<dbReference type="SUPFAM" id="SSF51430">
    <property type="entry name" value="NAD(P)-linked oxidoreductase"/>
    <property type="match status" value="1"/>
</dbReference>
<dbReference type="AlphaFoldDB" id="S7QKN9"/>